<evidence type="ECO:0000313" key="1">
    <source>
        <dbReference type="EMBL" id="MBX62721.1"/>
    </source>
</evidence>
<protein>
    <submittedName>
        <fullName evidence="1">Uncharacterized protein</fullName>
    </submittedName>
</protein>
<reference evidence="1" key="1">
    <citation type="submission" date="2018-02" db="EMBL/GenBank/DDBJ databases">
        <title>Rhizophora mucronata_Transcriptome.</title>
        <authorList>
            <person name="Meera S.P."/>
            <person name="Sreeshan A."/>
            <person name="Augustine A."/>
        </authorList>
    </citation>
    <scope>NUCLEOTIDE SEQUENCE</scope>
    <source>
        <tissue evidence="1">Leaf</tissue>
    </source>
</reference>
<dbReference type="EMBL" id="GGEC01082237">
    <property type="protein sequence ID" value="MBX62721.1"/>
    <property type="molecule type" value="Transcribed_RNA"/>
</dbReference>
<sequence length="19" mass="2265">MAHFAGLWRHHNKQISISM</sequence>
<organism evidence="1">
    <name type="scientific">Rhizophora mucronata</name>
    <name type="common">Asiatic mangrove</name>
    <dbReference type="NCBI Taxonomy" id="61149"/>
    <lineage>
        <taxon>Eukaryota</taxon>
        <taxon>Viridiplantae</taxon>
        <taxon>Streptophyta</taxon>
        <taxon>Embryophyta</taxon>
        <taxon>Tracheophyta</taxon>
        <taxon>Spermatophyta</taxon>
        <taxon>Magnoliopsida</taxon>
        <taxon>eudicotyledons</taxon>
        <taxon>Gunneridae</taxon>
        <taxon>Pentapetalae</taxon>
        <taxon>rosids</taxon>
        <taxon>fabids</taxon>
        <taxon>Malpighiales</taxon>
        <taxon>Rhizophoraceae</taxon>
        <taxon>Rhizophora</taxon>
    </lineage>
</organism>
<proteinExistence type="predicted"/>
<accession>A0A2P2Q6W2</accession>
<name>A0A2P2Q6W2_RHIMU</name>
<dbReference type="AlphaFoldDB" id="A0A2P2Q6W2"/>